<dbReference type="EMBL" id="VJMH01001873">
    <property type="protein sequence ID" value="KAF0710810.1"/>
    <property type="molecule type" value="Genomic_DNA"/>
</dbReference>
<accession>A0A485KH12</accession>
<dbReference type="OrthoDB" id="113784at2759"/>
<organism evidence="2 3">
    <name type="scientific">Aphanomyces stellatus</name>
    <dbReference type="NCBI Taxonomy" id="120398"/>
    <lineage>
        <taxon>Eukaryota</taxon>
        <taxon>Sar</taxon>
        <taxon>Stramenopiles</taxon>
        <taxon>Oomycota</taxon>
        <taxon>Saprolegniomycetes</taxon>
        <taxon>Saprolegniales</taxon>
        <taxon>Verrucalvaceae</taxon>
        <taxon>Aphanomyces</taxon>
    </lineage>
</organism>
<evidence type="ECO:0000313" key="1">
    <source>
        <dbReference type="EMBL" id="KAF0710810.1"/>
    </source>
</evidence>
<dbReference type="AlphaFoldDB" id="A0A485KH12"/>
<keyword evidence="3" id="KW-1185">Reference proteome</keyword>
<proteinExistence type="predicted"/>
<protein>
    <submittedName>
        <fullName evidence="2">Aste57867_5465 protein</fullName>
    </submittedName>
</protein>
<dbReference type="EMBL" id="CAADRA010001874">
    <property type="protein sequence ID" value="VFT82517.1"/>
    <property type="molecule type" value="Genomic_DNA"/>
</dbReference>
<dbReference type="Proteomes" id="UP000332933">
    <property type="component" value="Unassembled WGS sequence"/>
</dbReference>
<evidence type="ECO:0000313" key="3">
    <source>
        <dbReference type="Proteomes" id="UP000332933"/>
    </source>
</evidence>
<name>A0A485KH12_9STRA</name>
<gene>
    <name evidence="2" type="primary">Aste57867_5465</name>
    <name evidence="1" type="ORF">As57867_005452</name>
    <name evidence="2" type="ORF">ASTE57867_5465</name>
</gene>
<sequence>MLIGSRVEDHMLGRIMLTSVKHTFPTTVEIIRSREPLPLQLLRSNVRYSPGLTKYLLSLNLLFYDGFKSWDENGATLIKDTTVLRFKPHHGLFILRPHEEQVNNACDFCKTMPTLVQWNLRMAHTLGPSSKLLEMASCETCEIAKARRMSYKNTHPYRTQVPLEHVHNDKGRPGVPPTYGGEPFYELFVDEAS</sequence>
<reference evidence="2 3" key="1">
    <citation type="submission" date="2019-03" db="EMBL/GenBank/DDBJ databases">
        <authorList>
            <person name="Gaulin E."/>
            <person name="Dumas B."/>
        </authorList>
    </citation>
    <scope>NUCLEOTIDE SEQUENCE [LARGE SCALE GENOMIC DNA]</scope>
    <source>
        <strain evidence="2">CBS 568.67</strain>
    </source>
</reference>
<evidence type="ECO:0000313" key="2">
    <source>
        <dbReference type="EMBL" id="VFT82517.1"/>
    </source>
</evidence>
<reference evidence="1" key="2">
    <citation type="submission" date="2019-06" db="EMBL/GenBank/DDBJ databases">
        <title>Genomics analysis of Aphanomyces spp. identifies a new class of oomycete effector associated with host adaptation.</title>
        <authorList>
            <person name="Gaulin E."/>
        </authorList>
    </citation>
    <scope>NUCLEOTIDE SEQUENCE</scope>
    <source>
        <strain evidence="1">CBS 578.67</strain>
    </source>
</reference>